<accession>A0A5C5FPG2</accession>
<dbReference type="STRING" id="5288.A0A5C5FPG2"/>
<dbReference type="Proteomes" id="UP000311382">
    <property type="component" value="Unassembled WGS sequence"/>
</dbReference>
<evidence type="ECO:0000313" key="1">
    <source>
        <dbReference type="EMBL" id="TNY18212.1"/>
    </source>
</evidence>
<evidence type="ECO:0000313" key="2">
    <source>
        <dbReference type="Proteomes" id="UP000311382"/>
    </source>
</evidence>
<protein>
    <submittedName>
        <fullName evidence="1">Uncharacterized protein</fullName>
    </submittedName>
</protein>
<organism evidence="1 2">
    <name type="scientific">Rhodotorula diobovata</name>
    <dbReference type="NCBI Taxonomy" id="5288"/>
    <lineage>
        <taxon>Eukaryota</taxon>
        <taxon>Fungi</taxon>
        <taxon>Dikarya</taxon>
        <taxon>Basidiomycota</taxon>
        <taxon>Pucciniomycotina</taxon>
        <taxon>Microbotryomycetes</taxon>
        <taxon>Sporidiobolales</taxon>
        <taxon>Sporidiobolaceae</taxon>
        <taxon>Rhodotorula</taxon>
    </lineage>
</organism>
<dbReference type="OrthoDB" id="21617at2759"/>
<reference evidence="1 2" key="1">
    <citation type="submission" date="2019-03" db="EMBL/GenBank/DDBJ databases">
        <title>Rhodosporidium diobovatum UCD-FST 08-225 genome sequencing, assembly, and annotation.</title>
        <authorList>
            <person name="Fakankun I.U."/>
            <person name="Fristensky B."/>
            <person name="Levin D.B."/>
        </authorList>
    </citation>
    <scope>NUCLEOTIDE SEQUENCE [LARGE SCALE GENOMIC DNA]</scope>
    <source>
        <strain evidence="1 2">UCD-FST 08-225</strain>
    </source>
</reference>
<gene>
    <name evidence="1" type="ORF">DMC30DRAFT_403737</name>
</gene>
<feature type="non-terminal residue" evidence="1">
    <location>
        <position position="1"/>
    </location>
</feature>
<keyword evidence="2" id="KW-1185">Reference proteome</keyword>
<proteinExistence type="predicted"/>
<name>A0A5C5FPG2_9BASI</name>
<comment type="caution">
    <text evidence="1">The sequence shown here is derived from an EMBL/GenBank/DDBJ whole genome shotgun (WGS) entry which is preliminary data.</text>
</comment>
<dbReference type="EMBL" id="SOZI01000150">
    <property type="protein sequence ID" value="TNY18212.1"/>
    <property type="molecule type" value="Genomic_DNA"/>
</dbReference>
<sequence>MKDERNRLEQELVRSGASPILKSSKLREWDRAAVQKWTALQAKQQEQLQALGVPTFQKTGDPTVRKRQERVMSVLVGFLEDRGDGE</sequence>
<dbReference type="AlphaFoldDB" id="A0A5C5FPG2"/>